<dbReference type="InterPro" id="IPR039901">
    <property type="entry name" value="Kdotransferase"/>
</dbReference>
<evidence type="ECO:0000259" key="3">
    <source>
        <dbReference type="Pfam" id="PF04413"/>
    </source>
</evidence>
<evidence type="ECO:0000313" key="5">
    <source>
        <dbReference type="Proteomes" id="UP000241890"/>
    </source>
</evidence>
<evidence type="ECO:0000256" key="1">
    <source>
        <dbReference type="ARBA" id="ARBA00022679"/>
    </source>
</evidence>
<dbReference type="Gene3D" id="3.40.50.11720">
    <property type="entry name" value="3-Deoxy-D-manno-octulosonic-acid transferase, N-terminal domain"/>
    <property type="match status" value="1"/>
</dbReference>
<reference evidence="4 5" key="1">
    <citation type="submission" date="2017-12" db="EMBL/GenBank/DDBJ databases">
        <title>Sequencing, de novo assembly and annotation of complete genome of a new Thraustochytrid species, strain FCC1311.</title>
        <authorList>
            <person name="Sedici K."/>
            <person name="Godart F."/>
            <person name="Aiese Cigliano R."/>
            <person name="Sanseverino W."/>
            <person name="Barakat M."/>
            <person name="Ortet P."/>
            <person name="Marechal E."/>
            <person name="Cagnac O."/>
            <person name="Amato A."/>
        </authorList>
    </citation>
    <scope>NUCLEOTIDE SEQUENCE [LARGE SCALE GENOMIC DNA]</scope>
</reference>
<dbReference type="GO" id="GO:0005886">
    <property type="term" value="C:plasma membrane"/>
    <property type="evidence" value="ECO:0007669"/>
    <property type="project" value="TreeGrafter"/>
</dbReference>
<dbReference type="Proteomes" id="UP000241890">
    <property type="component" value="Unassembled WGS sequence"/>
</dbReference>
<dbReference type="Pfam" id="PF04413">
    <property type="entry name" value="Glycos_transf_N"/>
    <property type="match status" value="1"/>
</dbReference>
<dbReference type="GO" id="GO:0016740">
    <property type="term" value="F:transferase activity"/>
    <property type="evidence" value="ECO:0007669"/>
    <property type="project" value="UniProtKB-KW"/>
</dbReference>
<dbReference type="InterPro" id="IPR007507">
    <property type="entry name" value="Glycos_transf_N"/>
</dbReference>
<organism evidence="4 5">
    <name type="scientific">Hondaea fermentalgiana</name>
    <dbReference type="NCBI Taxonomy" id="2315210"/>
    <lineage>
        <taxon>Eukaryota</taxon>
        <taxon>Sar</taxon>
        <taxon>Stramenopiles</taxon>
        <taxon>Bigyra</taxon>
        <taxon>Labyrinthulomycetes</taxon>
        <taxon>Thraustochytrida</taxon>
        <taxon>Thraustochytriidae</taxon>
        <taxon>Hondaea</taxon>
    </lineage>
</organism>
<dbReference type="InterPro" id="IPR038107">
    <property type="entry name" value="Glycos_transf_N_sf"/>
</dbReference>
<protein>
    <submittedName>
        <fullName evidence="4">3-deoxy-D-manno-octulosonic-acid transferase</fullName>
    </submittedName>
</protein>
<dbReference type="InParanoid" id="A0A2R5G290"/>
<dbReference type="AlphaFoldDB" id="A0A2R5G290"/>
<keyword evidence="1 4" id="KW-0808">Transferase</keyword>
<dbReference type="Gene3D" id="3.40.50.2000">
    <property type="entry name" value="Glycogen Phosphorylase B"/>
    <property type="match status" value="1"/>
</dbReference>
<evidence type="ECO:0000313" key="4">
    <source>
        <dbReference type="EMBL" id="GBG24655.1"/>
    </source>
</evidence>
<keyword evidence="5" id="KW-1185">Reference proteome</keyword>
<comment type="caution">
    <text evidence="4">The sequence shown here is derived from an EMBL/GenBank/DDBJ whole genome shotgun (WGS) entry which is preliminary data.</text>
</comment>
<dbReference type="OrthoDB" id="308383at2759"/>
<name>A0A2R5G290_9STRA</name>
<gene>
    <name evidence="4" type="ORF">FCC1311_008732</name>
</gene>
<feature type="domain" description="3-deoxy-D-manno-octulosonic-acid transferase N-terminal" evidence="3">
    <location>
        <begin position="7"/>
        <end position="99"/>
    </location>
</feature>
<dbReference type="EMBL" id="BEYU01000008">
    <property type="protein sequence ID" value="GBG24655.1"/>
    <property type="molecule type" value="Genomic_DNA"/>
</dbReference>
<accession>A0A2R5G290</accession>
<evidence type="ECO:0000256" key="2">
    <source>
        <dbReference type="PIRSR" id="PIRSR639901-2"/>
    </source>
</evidence>
<proteinExistence type="predicted"/>
<feature type="site" description="Transition state stabilizer" evidence="2">
    <location>
        <position position="124"/>
    </location>
</feature>
<sequence length="362" mass="40195">MERVSFGLAPLDFPHRVDCFLEAWKPDLVIWVESEFWPCTLHALHERQTPMILVNARLSQRSMTRWQLFSWSRALLASTLGCFDAIVARSDQDAKRIETALRAAPGLLSTRKPPPLIDAVVDLKTDDPFAFQEKSAVQSVDKVLMPIASTLRQRAWIAGSTHAGEEMELAKAHAELSSSRYGHTNLVTFIAPRHPERCSDASQDVRRALADVEIEPMVLLWSELAHQDAQLQNLRQSSCIIIVDSLGILAHLYRYVDVAFIGGSLPMSRFKGVHNAREALFAGCSLVLQGSAAQSIEPLVSGVVAVEDHVDLASRVHARLEKRLADPMPQQAAYATNSSAKSALAALSIVWEIILREERSHR</sequence>
<dbReference type="PANTHER" id="PTHR42755:SF1">
    <property type="entry name" value="3-DEOXY-D-MANNO-OCTULOSONIC ACID TRANSFERASE, MITOCHONDRIAL-RELATED"/>
    <property type="match status" value="1"/>
</dbReference>
<feature type="site" description="Transition state stabilizer" evidence="2">
    <location>
        <position position="33"/>
    </location>
</feature>
<dbReference type="GO" id="GO:0009245">
    <property type="term" value="P:lipid A biosynthetic process"/>
    <property type="evidence" value="ECO:0007669"/>
    <property type="project" value="TreeGrafter"/>
</dbReference>
<dbReference type="PANTHER" id="PTHR42755">
    <property type="entry name" value="3-DEOXY-MANNO-OCTULOSONATE CYTIDYLYLTRANSFERASE"/>
    <property type="match status" value="1"/>
</dbReference>